<keyword evidence="1" id="KW-0472">Membrane</keyword>
<protein>
    <submittedName>
        <fullName evidence="2">Uncharacterized protein</fullName>
    </submittedName>
</protein>
<accession>A0AAW2GZV6</accession>
<evidence type="ECO:0000313" key="3">
    <source>
        <dbReference type="Proteomes" id="UP001430953"/>
    </source>
</evidence>
<keyword evidence="3" id="KW-1185">Reference proteome</keyword>
<proteinExistence type="predicted"/>
<gene>
    <name evidence="2" type="ORF">PUN28_000440</name>
</gene>
<sequence>MCPQREFFDASPYENVKLVFDYFFSHICFIKRYNLFFICNGCEINCSRYSVRASSGNVYSTIIDAPIIKTRWEDAPRTMRDACVPCACCTFCMDICIGIYKAVFFVKYEWSIAFLSHINIYVINNISFPRYRRAEFPIIHYAYIIDTKHLTCKPVNYSRMRVKPRRSRVPSWEGLSYRVVIGARQPYLSTYNSIIITAIPSQGYHLISMFCVLLLIRLFGHAWQRNLDRQVAGN</sequence>
<name>A0AAW2GZV6_9HYME</name>
<feature type="transmembrane region" description="Helical" evidence="1">
    <location>
        <begin position="203"/>
        <end position="220"/>
    </location>
</feature>
<keyword evidence="1" id="KW-1133">Transmembrane helix</keyword>
<dbReference type="Proteomes" id="UP001430953">
    <property type="component" value="Unassembled WGS sequence"/>
</dbReference>
<comment type="caution">
    <text evidence="2">The sequence shown here is derived from an EMBL/GenBank/DDBJ whole genome shotgun (WGS) entry which is preliminary data.</text>
</comment>
<evidence type="ECO:0000256" key="1">
    <source>
        <dbReference type="SAM" id="Phobius"/>
    </source>
</evidence>
<dbReference type="AlphaFoldDB" id="A0AAW2GZV6"/>
<keyword evidence="1" id="KW-0812">Transmembrane</keyword>
<organism evidence="2 3">
    <name type="scientific">Cardiocondyla obscurior</name>
    <dbReference type="NCBI Taxonomy" id="286306"/>
    <lineage>
        <taxon>Eukaryota</taxon>
        <taxon>Metazoa</taxon>
        <taxon>Ecdysozoa</taxon>
        <taxon>Arthropoda</taxon>
        <taxon>Hexapoda</taxon>
        <taxon>Insecta</taxon>
        <taxon>Pterygota</taxon>
        <taxon>Neoptera</taxon>
        <taxon>Endopterygota</taxon>
        <taxon>Hymenoptera</taxon>
        <taxon>Apocrita</taxon>
        <taxon>Aculeata</taxon>
        <taxon>Formicoidea</taxon>
        <taxon>Formicidae</taxon>
        <taxon>Myrmicinae</taxon>
        <taxon>Cardiocondyla</taxon>
    </lineage>
</organism>
<reference evidence="2 3" key="1">
    <citation type="submission" date="2023-03" db="EMBL/GenBank/DDBJ databases">
        <title>High recombination rates correlate with genetic variation in Cardiocondyla obscurior ants.</title>
        <authorList>
            <person name="Errbii M."/>
        </authorList>
    </citation>
    <scope>NUCLEOTIDE SEQUENCE [LARGE SCALE GENOMIC DNA]</scope>
    <source>
        <strain evidence="2">Alpha-2009</strain>
        <tissue evidence="2">Whole body</tissue>
    </source>
</reference>
<dbReference type="EMBL" id="JADYXP020000001">
    <property type="protein sequence ID" value="KAL0132693.1"/>
    <property type="molecule type" value="Genomic_DNA"/>
</dbReference>
<evidence type="ECO:0000313" key="2">
    <source>
        <dbReference type="EMBL" id="KAL0132693.1"/>
    </source>
</evidence>